<evidence type="ECO:0000313" key="2">
    <source>
        <dbReference type="Proteomes" id="UP000002139"/>
    </source>
</evidence>
<keyword evidence="2" id="KW-1185">Reference proteome</keyword>
<dbReference type="BioCyc" id="SCEL448385:SCE_RS00585-MONOMER"/>
<name>A9GLG6_SORC5</name>
<dbReference type="AlphaFoldDB" id="A9GLG6"/>
<dbReference type="KEGG" id="scl:sce0115"/>
<dbReference type="STRING" id="448385.sce0115"/>
<dbReference type="Proteomes" id="UP000002139">
    <property type="component" value="Chromosome"/>
</dbReference>
<dbReference type="EMBL" id="AM746676">
    <property type="protein sequence ID" value="CAN90272.1"/>
    <property type="molecule type" value="Genomic_DNA"/>
</dbReference>
<protein>
    <submittedName>
        <fullName evidence="1">Uncharacterized protein</fullName>
    </submittedName>
</protein>
<organism evidence="1 2">
    <name type="scientific">Sorangium cellulosum (strain So ce56)</name>
    <name type="common">Polyangium cellulosum (strain So ce56)</name>
    <dbReference type="NCBI Taxonomy" id="448385"/>
    <lineage>
        <taxon>Bacteria</taxon>
        <taxon>Pseudomonadati</taxon>
        <taxon>Myxococcota</taxon>
        <taxon>Polyangia</taxon>
        <taxon>Polyangiales</taxon>
        <taxon>Polyangiaceae</taxon>
        <taxon>Sorangium</taxon>
    </lineage>
</organism>
<sequence>MKPRFSHLLLGTVEKGMFSPKLRSICGTKQLTASVAQLNEVAERLEPWRSPKFELRVRADLGNFYAETGRVTALDKTNTLVKGVARRIGQASRQSRLHGFVWHVCDGVLALRDDVFLRVLGPTATSLRPWLEECAALRLQCVFPVVRAAGESPIAPASGWIEFRDDLVDATGRAALDNGAWHLDLPLAAPDKRFRQSVVGFLCATVDPASRTLPLSPRVREAASRWLCRLHDPGDPARLASWVLENGGSEALARVAEDAERSFGGLRSVDRIQRFGGIQMLDRALAEGSVAEWPLQQTPDGPAILVSPRDIDNPDTLACVTEDGRMWAYGFGWDEWERTSDSVRAFVSRIALWGHPKEVPVHVSRSSHGRELAQALGLDEVEEATDSTGTFYAGDAALVFERRLSEGRAVTWLRELRPESVGAWDDLTSSA</sequence>
<dbReference type="RefSeq" id="WP_012232750.1">
    <property type="nucleotide sequence ID" value="NC_010162.1"/>
</dbReference>
<dbReference type="HOGENOM" id="CLU_635998_0_0_7"/>
<evidence type="ECO:0000313" key="1">
    <source>
        <dbReference type="EMBL" id="CAN90272.1"/>
    </source>
</evidence>
<accession>A9GLG6</accession>
<proteinExistence type="predicted"/>
<reference evidence="1 2" key="1">
    <citation type="journal article" date="2007" name="Nat. Biotechnol.">
        <title>Complete genome sequence of the myxobacterium Sorangium cellulosum.</title>
        <authorList>
            <person name="Schneiker S."/>
            <person name="Perlova O."/>
            <person name="Kaiser O."/>
            <person name="Gerth K."/>
            <person name="Alici A."/>
            <person name="Altmeyer M.O."/>
            <person name="Bartels D."/>
            <person name="Bekel T."/>
            <person name="Beyer S."/>
            <person name="Bode E."/>
            <person name="Bode H.B."/>
            <person name="Bolten C.J."/>
            <person name="Choudhuri J.V."/>
            <person name="Doss S."/>
            <person name="Elnakady Y.A."/>
            <person name="Frank B."/>
            <person name="Gaigalat L."/>
            <person name="Goesmann A."/>
            <person name="Groeger C."/>
            <person name="Gross F."/>
            <person name="Jelsbak L."/>
            <person name="Jelsbak L."/>
            <person name="Kalinowski J."/>
            <person name="Kegler C."/>
            <person name="Knauber T."/>
            <person name="Konietzny S."/>
            <person name="Kopp M."/>
            <person name="Krause L."/>
            <person name="Krug D."/>
            <person name="Linke B."/>
            <person name="Mahmud T."/>
            <person name="Martinez-Arias R."/>
            <person name="McHardy A.C."/>
            <person name="Merai M."/>
            <person name="Meyer F."/>
            <person name="Mormann S."/>
            <person name="Munoz-Dorado J."/>
            <person name="Perez J."/>
            <person name="Pradella S."/>
            <person name="Rachid S."/>
            <person name="Raddatz G."/>
            <person name="Rosenau F."/>
            <person name="Rueckert C."/>
            <person name="Sasse F."/>
            <person name="Scharfe M."/>
            <person name="Schuster S.C."/>
            <person name="Suen G."/>
            <person name="Treuner-Lange A."/>
            <person name="Velicer G.J."/>
            <person name="Vorholter F.-J."/>
            <person name="Weissman K.J."/>
            <person name="Welch R.D."/>
            <person name="Wenzel S.C."/>
            <person name="Whitworth D.E."/>
            <person name="Wilhelm S."/>
            <person name="Wittmann C."/>
            <person name="Bloecker H."/>
            <person name="Puehler A."/>
            <person name="Mueller R."/>
        </authorList>
    </citation>
    <scope>NUCLEOTIDE SEQUENCE [LARGE SCALE GENOMIC DNA]</scope>
    <source>
        <strain evidence="2">So ce56</strain>
    </source>
</reference>
<gene>
    <name evidence="1" type="ordered locus">sce0115</name>
</gene>